<comment type="subcellular location">
    <subcellularLocation>
        <location evidence="1">Host cell</location>
    </subcellularLocation>
    <subcellularLocation>
        <location evidence="2">Secreted</location>
    </subcellularLocation>
</comment>
<dbReference type="EMBL" id="JAAAIL010002440">
    <property type="protein sequence ID" value="KAG0257284.1"/>
    <property type="molecule type" value="Genomic_DNA"/>
</dbReference>
<accession>A0AAD4D2L5</accession>
<evidence type="ECO:0000256" key="1">
    <source>
        <dbReference type="ARBA" id="ARBA00004340"/>
    </source>
</evidence>
<dbReference type="Pfam" id="PF20147">
    <property type="entry name" value="Crinkler"/>
    <property type="match status" value="1"/>
</dbReference>
<dbReference type="GO" id="GO:0005576">
    <property type="term" value="C:extracellular region"/>
    <property type="evidence" value="ECO:0007669"/>
    <property type="project" value="UniProtKB-SubCell"/>
</dbReference>
<sequence length="894" mass="100629">MSNIYISLFCLVDGEATSNAFPVEIESTKTIGDLKELIKSKKSPEFNDVAADKLTLWRVSIPVTDNKQPSVLSNFLKSALELTPTDDVSEVFPETPPKKTIHIIVLRPPPVHAPIPIPDHSSDESRPGSPLFDEKWPELLAQLRTSSSPLTPLLFLNLPESPEAQDPPSTADKALEKIRGISIPLLPLFGVSGCGKTRTAIEILSKNWGFYFNGSGTDWGSGDLLSFLDLVQQRKRYQNRDLASNTHVHILALALVISRVMMLQHCLNIAESVGITFTCHHWMLLQVGFRTMDALDLFDMLFTSIADVIHRNFMDITFMRTLARDRFTDLRQDLLNLTPNIPFQHSRYKILLVIDEAQNLGKHEFGTFLSQQVPSDAERQAGAAALDKYKRPILSPLVHGFYQIAADRNQFCVIPCGTGLSIFYMRWLEDSDSIRKGYQEHLGPFTDFQGWESLEQVQNYRDLVRRALPNDEARAVFDTRVPKTSVAELFARLRGRFRPIVSAIERMIRNNELNWKLAIEKTELSLTSTDVQYFGKGNIAYDIDRMISRVDQNKRRYAQYQNIRTVLQFFVLQHYLYGRPAILNTVEAPLVEASVGRIMDISGKTTGTVLDEPLVIRAAVNHFRQHDTDFHSSICSLFSQSKKPTVQGSSWEMAVLPSLVYVFDNKVLSDTALVPSEAVRSDSGLLDSKARIVGLDPHMLGTDSHSMSLNEFLEAHVENGSRSRKDGKQVPAFYNPAETPSGPDLVFVLHFDQYGFCPVFVQLKLRVSMDLAETQSAFTTAKADAVQGHLGVTKLERFCTVSPKRYFAIVVAYPTELPGVEGLFSQLRRSERIGATQTNQGPQCIALRIDSNNIHKLFPEAHMKLLDLLKGVKRELGQDGDDLEYEYAAKQRRL</sequence>
<keyword evidence="3" id="KW-0964">Secreted</keyword>
<evidence type="ECO:0000256" key="2">
    <source>
        <dbReference type="ARBA" id="ARBA00004613"/>
    </source>
</evidence>
<feature type="domain" description="Crinkler effector protein N-terminal" evidence="4">
    <location>
        <begin position="6"/>
        <end position="105"/>
    </location>
</feature>
<organism evidence="5 6">
    <name type="scientific">Linnemannia exigua</name>
    <dbReference type="NCBI Taxonomy" id="604196"/>
    <lineage>
        <taxon>Eukaryota</taxon>
        <taxon>Fungi</taxon>
        <taxon>Fungi incertae sedis</taxon>
        <taxon>Mucoromycota</taxon>
        <taxon>Mortierellomycotina</taxon>
        <taxon>Mortierellomycetes</taxon>
        <taxon>Mortierellales</taxon>
        <taxon>Mortierellaceae</taxon>
        <taxon>Linnemannia</taxon>
    </lineage>
</organism>
<keyword evidence="6" id="KW-1185">Reference proteome</keyword>
<protein>
    <recommendedName>
        <fullName evidence="4">Crinkler effector protein N-terminal domain-containing protein</fullName>
    </recommendedName>
</protein>
<dbReference type="InterPro" id="IPR045379">
    <property type="entry name" value="Crinkler_N"/>
</dbReference>
<name>A0AAD4D2L5_9FUNG</name>
<reference evidence="5" key="1">
    <citation type="journal article" date="2020" name="Fungal Divers.">
        <title>Resolving the Mortierellaceae phylogeny through synthesis of multi-gene phylogenetics and phylogenomics.</title>
        <authorList>
            <person name="Vandepol N."/>
            <person name="Liber J."/>
            <person name="Desiro A."/>
            <person name="Na H."/>
            <person name="Kennedy M."/>
            <person name="Barry K."/>
            <person name="Grigoriev I.V."/>
            <person name="Miller A.N."/>
            <person name="O'Donnell K."/>
            <person name="Stajich J.E."/>
            <person name="Bonito G."/>
        </authorList>
    </citation>
    <scope>NUCLEOTIDE SEQUENCE</scope>
    <source>
        <strain evidence="5">NRRL 28262</strain>
    </source>
</reference>
<comment type="caution">
    <text evidence="5">The sequence shown here is derived from an EMBL/GenBank/DDBJ whole genome shotgun (WGS) entry which is preliminary data.</text>
</comment>
<gene>
    <name evidence="5" type="ORF">BGZ95_005291</name>
</gene>
<dbReference type="GO" id="GO:0043657">
    <property type="term" value="C:host cell"/>
    <property type="evidence" value="ECO:0007669"/>
    <property type="project" value="UniProtKB-SubCell"/>
</dbReference>
<evidence type="ECO:0000313" key="5">
    <source>
        <dbReference type="EMBL" id="KAG0257284.1"/>
    </source>
</evidence>
<evidence type="ECO:0000313" key="6">
    <source>
        <dbReference type="Proteomes" id="UP001194580"/>
    </source>
</evidence>
<proteinExistence type="predicted"/>
<evidence type="ECO:0000259" key="4">
    <source>
        <dbReference type="Pfam" id="PF20147"/>
    </source>
</evidence>
<dbReference type="AlphaFoldDB" id="A0AAD4D2L5"/>
<dbReference type="Proteomes" id="UP001194580">
    <property type="component" value="Unassembled WGS sequence"/>
</dbReference>
<evidence type="ECO:0000256" key="3">
    <source>
        <dbReference type="ARBA" id="ARBA00022525"/>
    </source>
</evidence>